<accession>A0A226WQL1</accession>
<protein>
    <submittedName>
        <fullName evidence="1">Transposase</fullName>
    </submittedName>
</protein>
<organism evidence="1 2">
    <name type="scientific">Caballeronia sordidicola</name>
    <name type="common">Burkholderia sordidicola</name>
    <dbReference type="NCBI Taxonomy" id="196367"/>
    <lineage>
        <taxon>Bacteria</taxon>
        <taxon>Pseudomonadati</taxon>
        <taxon>Pseudomonadota</taxon>
        <taxon>Betaproteobacteria</taxon>
        <taxon>Burkholderiales</taxon>
        <taxon>Burkholderiaceae</taxon>
        <taxon>Caballeronia</taxon>
    </lineage>
</organism>
<dbReference type="AlphaFoldDB" id="A0A226WQL1"/>
<sequence length="57" mass="6284">MLTDRRTLAEALEQAAILSGVSPEMAIVDRGYKGVAMEGAKIYHPGLRRRISRGQSR</sequence>
<proteinExistence type="predicted"/>
<dbReference type="EMBL" id="MTHB01000247">
    <property type="protein sequence ID" value="OXC73462.1"/>
    <property type="molecule type" value="Genomic_DNA"/>
</dbReference>
<name>A0A226WQL1_CABSO</name>
<comment type="caution">
    <text evidence="1">The sequence shown here is derived from an EMBL/GenBank/DDBJ whole genome shotgun (WGS) entry which is preliminary data.</text>
</comment>
<dbReference type="Proteomes" id="UP000214720">
    <property type="component" value="Unassembled WGS sequence"/>
</dbReference>
<reference evidence="2" key="1">
    <citation type="submission" date="2017-01" db="EMBL/GenBank/DDBJ databases">
        <title>Genome Analysis of Deinococcus marmoris KOPRI26562.</title>
        <authorList>
            <person name="Kim J.H."/>
            <person name="Oh H.-M."/>
        </authorList>
    </citation>
    <scope>NUCLEOTIDE SEQUENCE [LARGE SCALE GENOMIC DNA]</scope>
    <source>
        <strain evidence="2">PAMC 26633</strain>
    </source>
</reference>
<evidence type="ECO:0000313" key="1">
    <source>
        <dbReference type="EMBL" id="OXC73462.1"/>
    </source>
</evidence>
<gene>
    <name evidence="1" type="ORF">BSU04_36755</name>
</gene>
<evidence type="ECO:0000313" key="2">
    <source>
        <dbReference type="Proteomes" id="UP000214720"/>
    </source>
</evidence>